<protein>
    <recommendedName>
        <fullName evidence="1">HTH psq-type domain-containing protein</fullName>
    </recommendedName>
</protein>
<dbReference type="AlphaFoldDB" id="A0A1L9WEE5"/>
<dbReference type="OMA" id="EREGRIC"/>
<dbReference type="VEuPathDB" id="FungiDB:ASPACDRAFT_1860853"/>
<dbReference type="OrthoDB" id="4207519at2759"/>
<evidence type="ECO:0000313" key="3">
    <source>
        <dbReference type="Proteomes" id="UP000184546"/>
    </source>
</evidence>
<dbReference type="InterPro" id="IPR009057">
    <property type="entry name" value="Homeodomain-like_sf"/>
</dbReference>
<dbReference type="GO" id="GO:0003677">
    <property type="term" value="F:DNA binding"/>
    <property type="evidence" value="ECO:0007669"/>
    <property type="project" value="InterPro"/>
</dbReference>
<dbReference type="SUPFAM" id="SSF46689">
    <property type="entry name" value="Homeodomain-like"/>
    <property type="match status" value="1"/>
</dbReference>
<dbReference type="GeneID" id="30971588"/>
<dbReference type="Proteomes" id="UP000184546">
    <property type="component" value="Unassembled WGS sequence"/>
</dbReference>
<dbReference type="Gene3D" id="1.10.10.60">
    <property type="entry name" value="Homeodomain-like"/>
    <property type="match status" value="1"/>
</dbReference>
<organism evidence="2 3">
    <name type="scientific">Aspergillus aculeatus (strain ATCC 16872 / CBS 172.66 / WB 5094)</name>
    <dbReference type="NCBI Taxonomy" id="690307"/>
    <lineage>
        <taxon>Eukaryota</taxon>
        <taxon>Fungi</taxon>
        <taxon>Dikarya</taxon>
        <taxon>Ascomycota</taxon>
        <taxon>Pezizomycotina</taxon>
        <taxon>Eurotiomycetes</taxon>
        <taxon>Eurotiomycetidae</taxon>
        <taxon>Eurotiales</taxon>
        <taxon>Aspergillaceae</taxon>
        <taxon>Aspergillus</taxon>
        <taxon>Aspergillus subgen. Circumdati</taxon>
    </lineage>
</organism>
<dbReference type="Pfam" id="PF05225">
    <property type="entry name" value="HTH_psq"/>
    <property type="match status" value="1"/>
</dbReference>
<keyword evidence="3" id="KW-1185">Reference proteome</keyword>
<dbReference type="InterPro" id="IPR007889">
    <property type="entry name" value="HTH_Psq"/>
</dbReference>
<evidence type="ECO:0000313" key="2">
    <source>
        <dbReference type="EMBL" id="OJJ94550.1"/>
    </source>
</evidence>
<evidence type="ECO:0000259" key="1">
    <source>
        <dbReference type="Pfam" id="PF05225"/>
    </source>
</evidence>
<feature type="domain" description="HTH psq-type" evidence="1">
    <location>
        <begin position="12"/>
        <end position="50"/>
    </location>
</feature>
<reference evidence="3" key="1">
    <citation type="journal article" date="2017" name="Genome Biol.">
        <title>Comparative genomics reveals high biological diversity and specific adaptations in the industrially and medically important fungal genus Aspergillus.</title>
        <authorList>
            <person name="de Vries R.P."/>
            <person name="Riley R."/>
            <person name="Wiebenga A."/>
            <person name="Aguilar-Osorio G."/>
            <person name="Amillis S."/>
            <person name="Uchima C.A."/>
            <person name="Anderluh G."/>
            <person name="Asadollahi M."/>
            <person name="Askin M."/>
            <person name="Barry K."/>
            <person name="Battaglia E."/>
            <person name="Bayram O."/>
            <person name="Benocci T."/>
            <person name="Braus-Stromeyer S.A."/>
            <person name="Caldana C."/>
            <person name="Canovas D."/>
            <person name="Cerqueira G.C."/>
            <person name="Chen F."/>
            <person name="Chen W."/>
            <person name="Choi C."/>
            <person name="Clum A."/>
            <person name="Dos Santos R.A."/>
            <person name="Damasio A.R."/>
            <person name="Diallinas G."/>
            <person name="Emri T."/>
            <person name="Fekete E."/>
            <person name="Flipphi M."/>
            <person name="Freyberg S."/>
            <person name="Gallo A."/>
            <person name="Gournas C."/>
            <person name="Habgood R."/>
            <person name="Hainaut M."/>
            <person name="Harispe M.L."/>
            <person name="Henrissat B."/>
            <person name="Hilden K.S."/>
            <person name="Hope R."/>
            <person name="Hossain A."/>
            <person name="Karabika E."/>
            <person name="Karaffa L."/>
            <person name="Karanyi Z."/>
            <person name="Krasevec N."/>
            <person name="Kuo A."/>
            <person name="Kusch H."/>
            <person name="LaButti K."/>
            <person name="Lagendijk E.L."/>
            <person name="Lapidus A."/>
            <person name="Levasseur A."/>
            <person name="Lindquist E."/>
            <person name="Lipzen A."/>
            <person name="Logrieco A.F."/>
            <person name="MacCabe A."/>
            <person name="Maekelae M.R."/>
            <person name="Malavazi I."/>
            <person name="Melin P."/>
            <person name="Meyer V."/>
            <person name="Mielnichuk N."/>
            <person name="Miskei M."/>
            <person name="Molnar A.P."/>
            <person name="Mule G."/>
            <person name="Ngan C.Y."/>
            <person name="Orejas M."/>
            <person name="Orosz E."/>
            <person name="Ouedraogo J.P."/>
            <person name="Overkamp K.M."/>
            <person name="Park H.-S."/>
            <person name="Perrone G."/>
            <person name="Piumi F."/>
            <person name="Punt P.J."/>
            <person name="Ram A.F."/>
            <person name="Ramon A."/>
            <person name="Rauscher S."/>
            <person name="Record E."/>
            <person name="Riano-Pachon D.M."/>
            <person name="Robert V."/>
            <person name="Roehrig J."/>
            <person name="Ruller R."/>
            <person name="Salamov A."/>
            <person name="Salih N.S."/>
            <person name="Samson R.A."/>
            <person name="Sandor E."/>
            <person name="Sanguinetti M."/>
            <person name="Schuetze T."/>
            <person name="Sepcic K."/>
            <person name="Shelest E."/>
            <person name="Sherlock G."/>
            <person name="Sophianopoulou V."/>
            <person name="Squina F.M."/>
            <person name="Sun H."/>
            <person name="Susca A."/>
            <person name="Todd R.B."/>
            <person name="Tsang A."/>
            <person name="Unkles S.E."/>
            <person name="van de Wiele N."/>
            <person name="van Rossen-Uffink D."/>
            <person name="Oliveira J.V."/>
            <person name="Vesth T.C."/>
            <person name="Visser J."/>
            <person name="Yu J.-H."/>
            <person name="Zhou M."/>
            <person name="Andersen M.R."/>
            <person name="Archer D.B."/>
            <person name="Baker S.E."/>
            <person name="Benoit I."/>
            <person name="Brakhage A.A."/>
            <person name="Braus G.H."/>
            <person name="Fischer R."/>
            <person name="Frisvad J.C."/>
            <person name="Goldman G.H."/>
            <person name="Houbraken J."/>
            <person name="Oakley B."/>
            <person name="Pocsi I."/>
            <person name="Scazzocchio C."/>
            <person name="Seiboth B."/>
            <person name="vanKuyk P.A."/>
            <person name="Wortman J."/>
            <person name="Dyer P.S."/>
            <person name="Grigoriev I.V."/>
        </authorList>
    </citation>
    <scope>NUCLEOTIDE SEQUENCE [LARGE SCALE GENOMIC DNA]</scope>
    <source>
        <strain evidence="3">ATCC 16872 / CBS 172.66 / WB 5094</strain>
    </source>
</reference>
<feature type="non-terminal residue" evidence="2">
    <location>
        <position position="84"/>
    </location>
</feature>
<accession>A0A1L9WEE5</accession>
<sequence>MPQSSNPLVEREGRICLAIEAIQNGEISLVKEAASVFNIPRSTLQRRLKGVKARVGFILGRHTYGIWQQSFSKNETRIPQSLWV</sequence>
<name>A0A1L9WEE5_ASPA1</name>
<gene>
    <name evidence="2" type="ORF">ASPACDRAFT_1860853</name>
</gene>
<dbReference type="EMBL" id="KV879363">
    <property type="protein sequence ID" value="OJJ94550.1"/>
    <property type="molecule type" value="Genomic_DNA"/>
</dbReference>
<dbReference type="RefSeq" id="XP_020050890.1">
    <property type="nucleotide sequence ID" value="XM_020197774.1"/>
</dbReference>
<proteinExistence type="predicted"/>